<dbReference type="PROSITE" id="PS00398">
    <property type="entry name" value="RECOMBINASES_2"/>
    <property type="match status" value="1"/>
</dbReference>
<reference evidence="8 9" key="1">
    <citation type="submission" date="2016-10" db="EMBL/GenBank/DDBJ databases">
        <authorList>
            <person name="de Groot N.N."/>
        </authorList>
    </citation>
    <scope>NUCLEOTIDE SEQUENCE [LARGE SCALE GENOMIC DNA]</scope>
    <source>
        <strain evidence="8 9">DSM 26424</strain>
    </source>
</reference>
<dbReference type="PANTHER" id="PTHR30461">
    <property type="entry name" value="DNA-INVERTASE FROM LAMBDOID PROPHAGE"/>
    <property type="match status" value="1"/>
</dbReference>
<dbReference type="InterPro" id="IPR036162">
    <property type="entry name" value="Resolvase-like_N_sf"/>
</dbReference>
<protein>
    <submittedName>
        <fullName evidence="8">Site-specific DNA recombinase</fullName>
    </submittedName>
</protein>
<feature type="domain" description="Resolvase/invertase-type recombinase catalytic" evidence="7">
    <location>
        <begin position="1"/>
        <end position="141"/>
    </location>
</feature>
<dbReference type="EMBL" id="FNEJ01000070">
    <property type="protein sequence ID" value="SDJ61511.1"/>
    <property type="molecule type" value="Genomic_DNA"/>
</dbReference>
<keyword evidence="3" id="KW-0230">DNA invertase</keyword>
<dbReference type="PANTHER" id="PTHR30461:SF2">
    <property type="entry name" value="SERINE RECOMBINASE PINE-RELATED"/>
    <property type="match status" value="1"/>
</dbReference>
<evidence type="ECO:0000256" key="4">
    <source>
        <dbReference type="ARBA" id="ARBA00023125"/>
    </source>
</evidence>
<dbReference type="OrthoDB" id="2290206at2"/>
<dbReference type="PROSITE" id="PS51736">
    <property type="entry name" value="RECOMBINASES_3"/>
    <property type="match status" value="1"/>
</dbReference>
<dbReference type="RefSeq" id="WP_089852579.1">
    <property type="nucleotide sequence ID" value="NZ_FNEJ01000070.1"/>
</dbReference>
<proteinExistence type="inferred from homology"/>
<dbReference type="FunFam" id="3.40.50.1390:FF:000001">
    <property type="entry name" value="DNA recombinase"/>
    <property type="match status" value="1"/>
</dbReference>
<dbReference type="AlphaFoldDB" id="A0A1G8V636"/>
<evidence type="ECO:0000313" key="9">
    <source>
        <dbReference type="Proteomes" id="UP000199093"/>
    </source>
</evidence>
<sequence>MLIGYARVSKADGSQSLDLQRDALIAAGVGEDQIYSDRASGKKDERPGLEACLKALRDGDVLVIWKLDRMGRSLHHLVKTVAGLSERGIGLKVLTGQGAQIDTTTAHGRLSFGIFASLAEFESELIRERTMAGLAAARARGRKGGRKFALTKAQLRMAQAAMANRDTSVSELCKELKIRPVTLYRYVDPEGNLRENGKRLLGA</sequence>
<evidence type="ECO:0000259" key="7">
    <source>
        <dbReference type="PROSITE" id="PS51736"/>
    </source>
</evidence>
<keyword evidence="4" id="KW-0238">DNA-binding</keyword>
<dbReference type="Proteomes" id="UP000199093">
    <property type="component" value="Unassembled WGS sequence"/>
</dbReference>
<dbReference type="Pfam" id="PF00239">
    <property type="entry name" value="Resolvase"/>
    <property type="match status" value="1"/>
</dbReference>
<dbReference type="InterPro" id="IPR050639">
    <property type="entry name" value="SSR_resolvase"/>
</dbReference>
<gene>
    <name evidence="8" type="ORF">SAMN04487993_10701</name>
</gene>
<dbReference type="GO" id="GO:0000150">
    <property type="term" value="F:DNA strand exchange activity"/>
    <property type="evidence" value="ECO:0007669"/>
    <property type="project" value="UniProtKB-KW"/>
</dbReference>
<accession>A0A1G8V636</accession>
<dbReference type="Gene3D" id="3.40.50.1390">
    <property type="entry name" value="Resolvase, N-terminal catalytic domain"/>
    <property type="match status" value="1"/>
</dbReference>
<dbReference type="GO" id="GO:0003677">
    <property type="term" value="F:DNA binding"/>
    <property type="evidence" value="ECO:0007669"/>
    <property type="project" value="UniProtKB-KW"/>
</dbReference>
<dbReference type="InterPro" id="IPR006119">
    <property type="entry name" value="Resolv_N"/>
</dbReference>
<name>A0A1G8V636_9RHOB</name>
<organism evidence="8 9">
    <name type="scientific">Salipiger marinus</name>
    <dbReference type="NCBI Taxonomy" id="555512"/>
    <lineage>
        <taxon>Bacteria</taxon>
        <taxon>Pseudomonadati</taxon>
        <taxon>Pseudomonadota</taxon>
        <taxon>Alphaproteobacteria</taxon>
        <taxon>Rhodobacterales</taxon>
        <taxon>Roseobacteraceae</taxon>
        <taxon>Salipiger</taxon>
    </lineage>
</organism>
<dbReference type="CDD" id="cd03768">
    <property type="entry name" value="SR_ResInv"/>
    <property type="match status" value="1"/>
</dbReference>
<dbReference type="STRING" id="555512.SAMN04487993_10701"/>
<keyword evidence="2" id="KW-0229">DNA integration</keyword>
<feature type="active site" description="O-(5'-phospho-DNA)-serine intermediate" evidence="6">
    <location>
        <position position="9"/>
    </location>
</feature>
<evidence type="ECO:0000256" key="1">
    <source>
        <dbReference type="ARBA" id="ARBA00009913"/>
    </source>
</evidence>
<evidence type="ECO:0000256" key="3">
    <source>
        <dbReference type="ARBA" id="ARBA00023100"/>
    </source>
</evidence>
<keyword evidence="9" id="KW-1185">Reference proteome</keyword>
<evidence type="ECO:0000256" key="2">
    <source>
        <dbReference type="ARBA" id="ARBA00022908"/>
    </source>
</evidence>
<dbReference type="SMART" id="SM00857">
    <property type="entry name" value="Resolvase"/>
    <property type="match status" value="1"/>
</dbReference>
<comment type="similarity">
    <text evidence="1">Belongs to the site-specific recombinase resolvase family.</text>
</comment>
<dbReference type="GO" id="GO:0015074">
    <property type="term" value="P:DNA integration"/>
    <property type="evidence" value="ECO:0007669"/>
    <property type="project" value="UniProtKB-KW"/>
</dbReference>
<dbReference type="SUPFAM" id="SSF53041">
    <property type="entry name" value="Resolvase-like"/>
    <property type="match status" value="1"/>
</dbReference>
<evidence type="ECO:0000313" key="8">
    <source>
        <dbReference type="EMBL" id="SDJ61511.1"/>
    </source>
</evidence>
<keyword evidence="5" id="KW-0233">DNA recombination</keyword>
<evidence type="ECO:0000256" key="5">
    <source>
        <dbReference type="ARBA" id="ARBA00023172"/>
    </source>
</evidence>
<dbReference type="InterPro" id="IPR006118">
    <property type="entry name" value="Recombinase_CS"/>
</dbReference>
<evidence type="ECO:0000256" key="6">
    <source>
        <dbReference type="PIRSR" id="PIRSR606118-50"/>
    </source>
</evidence>